<evidence type="ECO:0000256" key="2">
    <source>
        <dbReference type="SAM" id="SignalP"/>
    </source>
</evidence>
<dbReference type="GO" id="GO:0005975">
    <property type="term" value="P:carbohydrate metabolic process"/>
    <property type="evidence" value="ECO:0007669"/>
    <property type="project" value="InterPro"/>
</dbReference>
<dbReference type="InterPro" id="IPR012341">
    <property type="entry name" value="6hp_glycosidase-like_sf"/>
</dbReference>
<name>A0A538UE19_UNCEI</name>
<dbReference type="InterPro" id="IPR008928">
    <property type="entry name" value="6-hairpin_glycosidase_sf"/>
</dbReference>
<proteinExistence type="predicted"/>
<dbReference type="AlphaFoldDB" id="A0A538UE19"/>
<dbReference type="SUPFAM" id="SSF48208">
    <property type="entry name" value="Six-hairpin glycosidases"/>
    <property type="match status" value="1"/>
</dbReference>
<evidence type="ECO:0000256" key="1">
    <source>
        <dbReference type="SAM" id="MobiDB-lite"/>
    </source>
</evidence>
<dbReference type="PROSITE" id="PS51257">
    <property type="entry name" value="PROKAR_LIPOPROTEIN"/>
    <property type="match status" value="1"/>
</dbReference>
<evidence type="ECO:0000313" key="3">
    <source>
        <dbReference type="EMBL" id="TMQ73969.1"/>
    </source>
</evidence>
<feature type="compositionally biased region" description="Gly residues" evidence="1">
    <location>
        <begin position="717"/>
        <end position="736"/>
    </location>
</feature>
<comment type="caution">
    <text evidence="3">The sequence shown here is derived from an EMBL/GenBank/DDBJ whole genome shotgun (WGS) entry which is preliminary data.</text>
</comment>
<dbReference type="Proteomes" id="UP000319771">
    <property type="component" value="Unassembled WGS sequence"/>
</dbReference>
<protein>
    <recommendedName>
        <fullName evidence="5">Alpha-L-rhamnosidase six-hairpin glycosidase domain-containing protein</fullName>
    </recommendedName>
</protein>
<sequence length="736" mass="78310">MRRAPRPFPAAALIAGIALALAAGCARPKAAPVAGAVPGEPLVLPEHYSRSIAALGAPGARRAFQVGHGSVVGSGDAALEWRLPSASGPIRVSPVYFERDGVPVAHWWMVSTRESVAFEAAAAPRAALGDSSLMLSVEATATWLDPAPGECALEVRVRARADSPANLPWDVEDTDTYQEFWRDRCAVRNGRIVAGIDPTMRVAQDAPRPGHPALTRGAGAGLLSATGRERLARGQQKRWHFWLPAYPTTAPGPGLERIAAHARVVADARDAWRGRLAEGARFATPDPLTNAAWRAALVTLLLCQERYRDTWVPLGNPFQYRDVWLRDAARTVRALAVAGHTDLARSDALTLARFQLPSGVLLSQNGQLDGSGEAMWAFAQAATLPPAPEWAARVLPVARRAMEWIELERLLTRQLAMPYAGLLPYGEPRDNELTRAQLVGNDAWGIAGCRALVTLARLAGNDSLARAADAVATDYRGAFRAALLKSRSPDVPPSWQGVGRDWGNLTVGYPTRVLAADDPRLEALARRIHTNSGGPGLAVCGPRDSLHTYLGTDLAQWALLAGHPEPARAYLADLLAHSSSTLGQAEVFDRDDASFGTNLPPHATAAAGLIDLLRNMVVSDTRDTLELGLGADPAWWKGTHLDRAPTRFGVIAVALESPALDRRRARWGAVAVPARVRVPDGERVIAVETAGARLVGERWIECPPQMSEVEFRVAGGAAPGGATATGGSSGAGGGRP</sequence>
<reference evidence="3 4" key="1">
    <citation type="journal article" date="2019" name="Nat. Microbiol.">
        <title>Mediterranean grassland soil C-N compound turnover is dependent on rainfall and depth, and is mediated by genomically divergent microorganisms.</title>
        <authorList>
            <person name="Diamond S."/>
            <person name="Andeer P.F."/>
            <person name="Li Z."/>
            <person name="Crits-Christoph A."/>
            <person name="Burstein D."/>
            <person name="Anantharaman K."/>
            <person name="Lane K.R."/>
            <person name="Thomas B.C."/>
            <person name="Pan C."/>
            <person name="Northen T.R."/>
            <person name="Banfield J.F."/>
        </authorList>
    </citation>
    <scope>NUCLEOTIDE SEQUENCE [LARGE SCALE GENOMIC DNA]</scope>
    <source>
        <strain evidence="3">WS_11</strain>
    </source>
</reference>
<organism evidence="3 4">
    <name type="scientific">Eiseniibacteriota bacterium</name>
    <dbReference type="NCBI Taxonomy" id="2212470"/>
    <lineage>
        <taxon>Bacteria</taxon>
        <taxon>Candidatus Eiseniibacteriota</taxon>
    </lineage>
</organism>
<dbReference type="EMBL" id="VBPB01000026">
    <property type="protein sequence ID" value="TMQ73969.1"/>
    <property type="molecule type" value="Genomic_DNA"/>
</dbReference>
<keyword evidence="2" id="KW-0732">Signal</keyword>
<accession>A0A538UE19</accession>
<evidence type="ECO:0008006" key="5">
    <source>
        <dbReference type="Google" id="ProtNLM"/>
    </source>
</evidence>
<gene>
    <name evidence="3" type="ORF">E6K81_01975</name>
</gene>
<feature type="signal peptide" evidence="2">
    <location>
        <begin position="1"/>
        <end position="22"/>
    </location>
</feature>
<dbReference type="Gene3D" id="1.50.10.10">
    <property type="match status" value="1"/>
</dbReference>
<feature type="region of interest" description="Disordered" evidence="1">
    <location>
        <begin position="716"/>
        <end position="736"/>
    </location>
</feature>
<feature type="chain" id="PRO_5022244628" description="Alpha-L-rhamnosidase six-hairpin glycosidase domain-containing protein" evidence="2">
    <location>
        <begin position="23"/>
        <end position="736"/>
    </location>
</feature>
<evidence type="ECO:0000313" key="4">
    <source>
        <dbReference type="Proteomes" id="UP000319771"/>
    </source>
</evidence>